<dbReference type="RefSeq" id="WP_249994986.1">
    <property type="nucleotide sequence ID" value="NZ_CP116221.1"/>
</dbReference>
<organism evidence="1 2">
    <name type="scientific">Psychroserpens ponticola</name>
    <dbReference type="NCBI Taxonomy" id="2932268"/>
    <lineage>
        <taxon>Bacteria</taxon>
        <taxon>Pseudomonadati</taxon>
        <taxon>Bacteroidota</taxon>
        <taxon>Flavobacteriia</taxon>
        <taxon>Flavobacteriales</taxon>
        <taxon>Flavobacteriaceae</taxon>
        <taxon>Psychroserpens</taxon>
    </lineage>
</organism>
<name>A0ABY7S2W8_9FLAO</name>
<evidence type="ECO:0000313" key="2">
    <source>
        <dbReference type="Proteomes" id="UP001202717"/>
    </source>
</evidence>
<gene>
    <name evidence="1" type="ORF">MUN68_001955</name>
</gene>
<sequence length="316" mass="36234">MNTTDFTHILQNPQNITPEQTQQLQELITEFPYAQSARALYLKGLKNKESFKYNQELKTTAAYTTDRSILFDYVTSEAFNQNEISQIIKQNSEHLKGIIVNEADDISIDRSVTIDDALKEHVKNTEGVLDPHLFEEKLKKEDVANFLALRNSTPEQVILDIDAKSIEEAPEEALQIGKPLDFNKSETHSFTEWLKITSFKPINREESTTVSKDKSDNNSEKTNPSIHKKFELIDKFLESNPKIVPSKESPKIELKSEDTAKHDGLMTETLARIYLEQNNYEKAIQSYKILSLKYPEKSGFFADQIKAVKQLQENNT</sequence>
<reference evidence="1 2" key="1">
    <citation type="submission" date="2023-01" db="EMBL/GenBank/DDBJ databases">
        <title>Psychroserpens ponticola sp. nov., isolated from seawater.</title>
        <authorList>
            <person name="Kristyanto S."/>
            <person name="Jung J."/>
            <person name="Kim J.M."/>
            <person name="Jeon C.O."/>
        </authorList>
    </citation>
    <scope>NUCLEOTIDE SEQUENCE [LARGE SCALE GENOMIC DNA]</scope>
    <source>
        <strain evidence="1 2">MSW6</strain>
    </source>
</reference>
<evidence type="ECO:0000313" key="1">
    <source>
        <dbReference type="EMBL" id="WCO02265.1"/>
    </source>
</evidence>
<evidence type="ECO:0008006" key="3">
    <source>
        <dbReference type="Google" id="ProtNLM"/>
    </source>
</evidence>
<dbReference type="Proteomes" id="UP001202717">
    <property type="component" value="Chromosome"/>
</dbReference>
<dbReference type="EMBL" id="CP116221">
    <property type="protein sequence ID" value="WCO02265.1"/>
    <property type="molecule type" value="Genomic_DNA"/>
</dbReference>
<keyword evidence="2" id="KW-1185">Reference proteome</keyword>
<proteinExistence type="predicted"/>
<accession>A0ABY7S2W8</accession>
<protein>
    <recommendedName>
        <fullName evidence="3">Tetratricopeptide repeat protein</fullName>
    </recommendedName>
</protein>